<feature type="disulfide bond" evidence="12">
    <location>
        <begin position="1085"/>
        <end position="1094"/>
    </location>
</feature>
<feature type="domain" description="Laminin EGF-like" evidence="16">
    <location>
        <begin position="801"/>
        <end position="848"/>
    </location>
</feature>
<feature type="coiled-coil region" evidence="13">
    <location>
        <begin position="1591"/>
        <end position="1691"/>
    </location>
</feature>
<evidence type="ECO:0000256" key="9">
    <source>
        <dbReference type="ARBA" id="ARBA00023157"/>
    </source>
</evidence>
<proteinExistence type="predicted"/>
<evidence type="ECO:0000313" key="19">
    <source>
        <dbReference type="Proteomes" id="UP001318040"/>
    </source>
</evidence>
<dbReference type="PRINTS" id="PR00011">
    <property type="entry name" value="EGFLAMININ"/>
</dbReference>
<feature type="region of interest" description="Disordered" evidence="14">
    <location>
        <begin position="1426"/>
        <end position="1450"/>
    </location>
</feature>
<feature type="disulfide bond" evidence="12">
    <location>
        <begin position="849"/>
        <end position="861"/>
    </location>
</feature>
<feature type="domain" description="Laminin EGF-like" evidence="16">
    <location>
        <begin position="459"/>
        <end position="510"/>
    </location>
</feature>
<feature type="signal peptide" evidence="15">
    <location>
        <begin position="1"/>
        <end position="22"/>
    </location>
</feature>
<sequence length="1816" mass="195581">MGVSAAILAASALLALLGPVSGEPEMPHGCAQGSCYPATGDLLVGRSDRLGASSTCGLAQPQPYCIVSHLQDEKKCFTCDSREEVGGGGNGALSHRVHNVITAFALDRKKAWWQSENGVENVTLRLDLEAEFHFTHLIMTFKTFRPASLLIERSADFGRTWQIYRYFAYDCSAAFPGVAMGPLRRVDDVICESRYSDIEPSTEGEVIFRVLDPAIKITDPYSPAIQSLLKITNLRINFTRLHTLGDNLLDSRVEIKEKYYYALYELVVRGNCFCYGHASECAPIDGVRGDVDGMVHGRCVCKHNTEGLNCERCEDFYNDMPWRPAEGRNTNACKRCNCNNHAVRCHFDGAVFAATGNASGGVCEDCQHNTAGRSCELCKPFFYQDPLRDIRDAAVCVPCDCDPDGSLNGGMCDGHTDPSAGLESGQCRCKAHVEGPRCDQCRAGFYGLDAEQPDGCQPCHCNPLGTVGGAAACDAITGDCYCKRLVTGRSCDQCLAEHWGLSHDGSGCRPCECDVGGAVDNRCSVESGQCRCRGHMGGRPCSRPDSGFFCMALDHYTHEAETALPVDSNGTPGGLAESLLTPSLCEERERVKQGLPTGRGLALVPRAPTPGRAPTWTGPGFVRVPEGGRLEFRVSDVPHSMDYELLIRYEPQLPEEWEVVLVTVLRPSEIPTHSPCGNTIPADDHLAVSLPPGSRYVVLPQAVCLEKGVSYVIRADFTRYTTHEHAESAHVLIDSLVLLPLYTSLEMFSGDDRESTRRRENFDRYLCQESGKAVMKQPVTEVCAGLICSLSALLHDGALPCQCDPQGSLSSECDPNGGQCHCRPNVVGRRCDACAPGTYGFGPSGCLSCECSDEGSHHAFCDARTGQCRCRHGAYGRRCDHCQPGYWGFPACRPCRCNGHAEECHPVTGTCHTCREHTAGESCERCADGYYGNPVLGSGEQCRPCPCPGGPGSGRHFASSCHEDPHSQRVVCSCRPGYTGSSCEECAPGHHGNPHEAGGSCRPCRCHGNIDPTDPGSCDRRSGVCLRCLHHSHGPDCGACLPGFYGNATQQSCQRCACSPYGVDPRRCPPGAVCECDAASGQCPCRQHALGRACEHCAPGHWGLAEGEGCRACACDRTKALGDACNEFTGQCECQPGFGGRSCTECMENFWGNPSVECIACQCDARGISTAQCERATGHCVCRAGVAGVRCDACARGFSGSFPHCEPCHQCFGDWDRIVQSLAERSRGLAERAARLAESGAVGAFGEQFGALEEKLAEARRIVDGRVATALSVTALIGSMEDIRKMIDELTNRLTPLEIDLTESQDRNANATGRIAELERDVRRLNRTAGGLEHQLDLIKNSNYRGAYDSVRQLHADSLAAESRANASVTGSGSPLGRSADARSRARALLDASRDEFRRKSAAGRDALETLADDVRSLSLRTVSEKVCGSPGDEPCSDSPCGGPGCRDEDGSPRCGGLGCNGAATAAAEALERARNADLEIQQAAAQVEELNKQVQDARARSHQARGQAEAALDRANGTRERAQRANAQLRALIQQIKDFLQQDSASPDDIELVSNRVLELSVPASAEQTHELAAEIKRRVADLANVDAILEQTSGDIADANRLLQEARDAKTRADDVLATAEGVKGALEDAEMAQKAAQEAINQAKGDIQGAQNTLASIASETDSAEQRLREAAERAARIDDAVAALKIKSSQAAMASTRADKAAGNAKLRADEAKQILGGELREKFGLLETQARSKADGATTARQRAEALRDQARKLLTGAQDKLQRLMDLEEQYERNEQALEEKARSLDGLEEKMQAILHAINRQITVYNTCQ</sequence>
<dbReference type="Gene3D" id="2.10.25.10">
    <property type="entry name" value="Laminin"/>
    <property type="match status" value="9"/>
</dbReference>
<feature type="domain" description="Laminin EGF-like" evidence="16">
    <location>
        <begin position="399"/>
        <end position="458"/>
    </location>
</feature>
<evidence type="ECO:0000256" key="12">
    <source>
        <dbReference type="PROSITE-ProRule" id="PRU00460"/>
    </source>
</evidence>
<feature type="domain" description="Laminin N-terminal" evidence="18">
    <location>
        <begin position="31"/>
        <end position="271"/>
    </location>
</feature>
<feature type="domain" description="Laminin EGF-like" evidence="16">
    <location>
        <begin position="272"/>
        <end position="335"/>
    </location>
</feature>
<evidence type="ECO:0000256" key="2">
    <source>
        <dbReference type="ARBA" id="ARBA00022525"/>
    </source>
</evidence>
<feature type="disulfide bond" evidence="12">
    <location>
        <begin position="482"/>
        <end position="491"/>
    </location>
</feature>
<dbReference type="PROSITE" id="PS50027">
    <property type="entry name" value="EGF_LAM_2"/>
    <property type="match status" value="11"/>
</dbReference>
<keyword evidence="5" id="KW-0677">Repeat</keyword>
<dbReference type="Pfam" id="PF24973">
    <property type="entry name" value="EGF_LMN_ATRN"/>
    <property type="match status" value="2"/>
</dbReference>
<evidence type="ECO:0000256" key="15">
    <source>
        <dbReference type="SAM" id="SignalP"/>
    </source>
</evidence>
<dbReference type="InterPro" id="IPR008211">
    <property type="entry name" value="Laminin_N"/>
</dbReference>
<feature type="disulfide bond" evidence="12">
    <location>
        <begin position="851"/>
        <end position="868"/>
    </location>
</feature>
<evidence type="ECO:0000313" key="21">
    <source>
        <dbReference type="RefSeq" id="XP_032827420.1"/>
    </source>
</evidence>
<dbReference type="InterPro" id="IPR056558">
    <property type="entry name" value="LAMB1-4_helical"/>
</dbReference>
<comment type="subcellular location">
    <subcellularLocation>
        <location evidence="1">Secreted</location>
        <location evidence="1">Extracellular space</location>
        <location evidence="1">Extracellular matrix</location>
        <location evidence="1">Basement membrane</location>
    </subcellularLocation>
</comment>
<keyword evidence="2" id="KW-0964">Secreted</keyword>
<evidence type="ECO:0000259" key="17">
    <source>
        <dbReference type="PROSITE" id="PS51116"/>
    </source>
</evidence>
<evidence type="ECO:0000256" key="1">
    <source>
        <dbReference type="ARBA" id="ARBA00004302"/>
    </source>
</evidence>
<gene>
    <name evidence="20 21" type="primary">LOC116952306</name>
</gene>
<dbReference type="GO" id="GO:0009888">
    <property type="term" value="P:tissue development"/>
    <property type="evidence" value="ECO:0007669"/>
    <property type="project" value="TreeGrafter"/>
</dbReference>
<feature type="disulfide bond" evidence="12">
    <location>
        <begin position="870"/>
        <end position="879"/>
    </location>
</feature>
<feature type="disulfide bond" evidence="12">
    <location>
        <begin position="1115"/>
        <end position="1132"/>
    </location>
</feature>
<feature type="region of interest" description="Disordered" evidence="14">
    <location>
        <begin position="599"/>
        <end position="619"/>
    </location>
</feature>
<evidence type="ECO:0000256" key="3">
    <source>
        <dbReference type="ARBA" id="ARBA00022530"/>
    </source>
</evidence>
<dbReference type="Gene3D" id="2.60.120.260">
    <property type="entry name" value="Galactose-binding domain-like"/>
    <property type="match status" value="1"/>
</dbReference>
<keyword evidence="9 12" id="KW-1015">Disulfide bond</keyword>
<feature type="domain" description="Laminin EGF-like" evidence="16">
    <location>
        <begin position="1056"/>
        <end position="1112"/>
    </location>
</feature>
<dbReference type="SMART" id="SM00136">
    <property type="entry name" value="LamNT"/>
    <property type="match status" value="1"/>
</dbReference>
<dbReference type="FunFam" id="2.10.25.10:FF:000209">
    <property type="entry name" value="Laminin subunit alpha 5"/>
    <property type="match status" value="1"/>
</dbReference>
<keyword evidence="10" id="KW-0325">Glycoprotein</keyword>
<dbReference type="PROSITE" id="PS51117">
    <property type="entry name" value="LAMININ_NTER"/>
    <property type="match status" value="1"/>
</dbReference>
<feature type="disulfide bond" evidence="12">
    <location>
        <begin position="974"/>
        <end position="983"/>
    </location>
</feature>
<evidence type="ECO:0000256" key="4">
    <source>
        <dbReference type="ARBA" id="ARBA00022729"/>
    </source>
</evidence>
<feature type="disulfide bond" evidence="12">
    <location>
        <begin position="1161"/>
        <end position="1173"/>
    </location>
</feature>
<dbReference type="GO" id="GO:0034446">
    <property type="term" value="P:substrate adhesion-dependent cell spreading"/>
    <property type="evidence" value="ECO:0007669"/>
    <property type="project" value="TreeGrafter"/>
</dbReference>
<feature type="disulfide bond" evidence="12">
    <location>
        <begin position="429"/>
        <end position="438"/>
    </location>
</feature>
<evidence type="ECO:0000259" key="18">
    <source>
        <dbReference type="PROSITE" id="PS51117"/>
    </source>
</evidence>
<feature type="coiled-coil region" evidence="13">
    <location>
        <begin position="1301"/>
        <end position="1335"/>
    </location>
</feature>
<dbReference type="CDD" id="cd22299">
    <property type="entry name" value="cc_LAMB2_C"/>
    <property type="match status" value="1"/>
</dbReference>
<dbReference type="FunFam" id="2.10.25.10:FF:000145">
    <property type="entry name" value="Laminin subunit beta 1"/>
    <property type="match status" value="1"/>
</dbReference>
<evidence type="ECO:0000256" key="5">
    <source>
        <dbReference type="ARBA" id="ARBA00022737"/>
    </source>
</evidence>
<evidence type="ECO:0000256" key="7">
    <source>
        <dbReference type="ARBA" id="ARBA00022889"/>
    </source>
</evidence>
<dbReference type="KEGG" id="pmrn:116952306"/>
<dbReference type="FunFam" id="2.170.300.10:FF:000004">
    <property type="entry name" value="Laminin subunit beta 1"/>
    <property type="match status" value="1"/>
</dbReference>
<dbReference type="GO" id="GO:0009887">
    <property type="term" value="P:animal organ morphogenesis"/>
    <property type="evidence" value="ECO:0007669"/>
    <property type="project" value="TreeGrafter"/>
</dbReference>
<dbReference type="PROSITE" id="PS51116">
    <property type="entry name" value="LAMININ_IVB"/>
    <property type="match status" value="1"/>
</dbReference>
<dbReference type="PANTHER" id="PTHR10574">
    <property type="entry name" value="NETRIN/LAMININ-RELATED"/>
    <property type="match status" value="1"/>
</dbReference>
<dbReference type="FunFam" id="2.170.300.10:FF:000001">
    <property type="entry name" value="Laminin subunit beta-1"/>
    <property type="match status" value="1"/>
</dbReference>
<dbReference type="FunFam" id="2.10.25.10:FF:000135">
    <property type="entry name" value="Laminin subunit beta 4"/>
    <property type="match status" value="2"/>
</dbReference>
<evidence type="ECO:0000256" key="14">
    <source>
        <dbReference type="SAM" id="MobiDB-lite"/>
    </source>
</evidence>
<dbReference type="Gene3D" id="2.170.300.10">
    <property type="entry name" value="Tie2 ligand-binding domain superfamily"/>
    <property type="match status" value="2"/>
</dbReference>
<dbReference type="SMART" id="SM00180">
    <property type="entry name" value="EGF_Lam"/>
    <property type="match status" value="13"/>
</dbReference>
<feature type="disulfide bond" evidence="12">
    <location>
        <begin position="822"/>
        <end position="831"/>
    </location>
</feature>
<evidence type="ECO:0000256" key="13">
    <source>
        <dbReference type="SAM" id="Coils"/>
    </source>
</evidence>
<dbReference type="Pfam" id="PF21199">
    <property type="entry name" value="LAMININ_IV_B"/>
    <property type="match status" value="1"/>
</dbReference>
<dbReference type="InterPro" id="IPR000742">
    <property type="entry name" value="EGF"/>
</dbReference>
<dbReference type="InterPro" id="IPR050440">
    <property type="entry name" value="Laminin/Netrin_ECM"/>
</dbReference>
<dbReference type="Pfam" id="PF00055">
    <property type="entry name" value="Laminin_N"/>
    <property type="match status" value="1"/>
</dbReference>
<feature type="domain" description="Laminin EGF-like" evidence="16">
    <location>
        <begin position="1161"/>
        <end position="1207"/>
    </location>
</feature>
<dbReference type="Pfam" id="PF00053">
    <property type="entry name" value="EGF_laminin"/>
    <property type="match status" value="11"/>
</dbReference>
<evidence type="ECO:0000256" key="8">
    <source>
        <dbReference type="ARBA" id="ARBA00023054"/>
    </source>
</evidence>
<dbReference type="FunFam" id="2.10.25.10:FF:000084">
    <property type="entry name" value="Laminin subunit alpha 3"/>
    <property type="match status" value="1"/>
</dbReference>
<feature type="domain" description="Laminin EGF-like" evidence="16">
    <location>
        <begin position="945"/>
        <end position="1003"/>
    </location>
</feature>
<evidence type="ECO:0000256" key="10">
    <source>
        <dbReference type="ARBA" id="ARBA00023180"/>
    </source>
</evidence>
<dbReference type="RefSeq" id="XP_032827420.1">
    <property type="nucleotide sequence ID" value="XM_032971529.1"/>
</dbReference>
<feature type="disulfide bond" evidence="12">
    <location>
        <begin position="1113"/>
        <end position="1125"/>
    </location>
</feature>
<dbReference type="GO" id="GO:0007411">
    <property type="term" value="P:axon guidance"/>
    <property type="evidence" value="ECO:0007669"/>
    <property type="project" value="TreeGrafter"/>
</dbReference>
<organism evidence="19 21">
    <name type="scientific">Petromyzon marinus</name>
    <name type="common">Sea lamprey</name>
    <dbReference type="NCBI Taxonomy" id="7757"/>
    <lineage>
        <taxon>Eukaryota</taxon>
        <taxon>Metazoa</taxon>
        <taxon>Chordata</taxon>
        <taxon>Craniata</taxon>
        <taxon>Vertebrata</taxon>
        <taxon>Cyclostomata</taxon>
        <taxon>Hyperoartia</taxon>
        <taxon>Petromyzontiformes</taxon>
        <taxon>Petromyzontidae</taxon>
        <taxon>Petromyzon</taxon>
    </lineage>
</organism>
<feature type="disulfide bond" evidence="12">
    <location>
        <begin position="914"/>
        <end position="923"/>
    </location>
</feature>
<dbReference type="PROSITE" id="PS00022">
    <property type="entry name" value="EGF_1"/>
    <property type="match status" value="2"/>
</dbReference>
<feature type="disulfide bond" evidence="12">
    <location>
        <begin position="801"/>
        <end position="813"/>
    </location>
</feature>
<evidence type="ECO:0000259" key="16">
    <source>
        <dbReference type="PROSITE" id="PS50027"/>
    </source>
</evidence>
<dbReference type="SUPFAM" id="SSF58104">
    <property type="entry name" value="Methyl-accepting chemotaxis protein (MCP) signaling domain"/>
    <property type="match status" value="1"/>
</dbReference>
<keyword evidence="11 12" id="KW-0424">Laminin EGF-like domain</keyword>
<evidence type="ECO:0000313" key="20">
    <source>
        <dbReference type="RefSeq" id="XP_032827419.1"/>
    </source>
</evidence>
<reference evidence="20 21" key="1">
    <citation type="submission" date="2025-04" db="UniProtKB">
        <authorList>
            <consortium name="RefSeq"/>
        </authorList>
    </citation>
    <scope>IDENTIFICATION</scope>
    <source>
        <tissue evidence="20 21">Sperm</tissue>
    </source>
</reference>
<keyword evidence="4 15" id="KW-0732">Signal</keyword>
<dbReference type="PROSITE" id="PS01248">
    <property type="entry name" value="EGF_LAM_1"/>
    <property type="match status" value="5"/>
</dbReference>
<feature type="disulfide bond" evidence="12">
    <location>
        <begin position="803"/>
        <end position="820"/>
    </location>
</feature>
<dbReference type="CDD" id="cd00055">
    <property type="entry name" value="EGF_Lam"/>
    <property type="match status" value="13"/>
</dbReference>
<keyword evidence="6" id="KW-0084">Basement membrane</keyword>
<feature type="domain" description="Laminin EGF-like" evidence="16">
    <location>
        <begin position="1113"/>
        <end position="1160"/>
    </location>
</feature>
<dbReference type="GO" id="GO:0016477">
    <property type="term" value="P:cell migration"/>
    <property type="evidence" value="ECO:0007669"/>
    <property type="project" value="TreeGrafter"/>
</dbReference>
<feature type="disulfide bond" evidence="12">
    <location>
        <begin position="1163"/>
        <end position="1180"/>
    </location>
</feature>
<keyword evidence="19" id="KW-1185">Reference proteome</keyword>
<dbReference type="Pfam" id="PF23219">
    <property type="entry name" value="LAMB1"/>
    <property type="match status" value="1"/>
</dbReference>
<name>A0AAJ7XAP6_PETMA</name>
<dbReference type="FunFam" id="2.10.25.10:FF:000130">
    <property type="entry name" value="Laminin subunit beta 1"/>
    <property type="match status" value="1"/>
</dbReference>
<feature type="disulfide bond" evidence="12">
    <location>
        <begin position="301"/>
        <end position="310"/>
    </location>
</feature>
<dbReference type="PANTHER" id="PTHR10574:SF36">
    <property type="entry name" value="LAMININ SUBUNIT BETA-2"/>
    <property type="match status" value="1"/>
</dbReference>
<dbReference type="GO" id="GO:0043256">
    <property type="term" value="C:laminin complex"/>
    <property type="evidence" value="ECO:0007669"/>
    <property type="project" value="TreeGrafter"/>
</dbReference>
<dbReference type="InterPro" id="IPR013015">
    <property type="entry name" value="Laminin_IV_B"/>
</dbReference>
<feature type="disulfide bond" evidence="12">
    <location>
        <begin position="1028"/>
        <end position="1037"/>
    </location>
</feature>
<dbReference type="RefSeq" id="XP_032827419.1">
    <property type="nucleotide sequence ID" value="XM_032971528.1"/>
</dbReference>
<feature type="chain" id="PRO_5044709703" evidence="15">
    <location>
        <begin position="23"/>
        <end position="1816"/>
    </location>
</feature>
<dbReference type="GO" id="GO:0070831">
    <property type="term" value="P:basement membrane assembly"/>
    <property type="evidence" value="ECO:0007669"/>
    <property type="project" value="TreeGrafter"/>
</dbReference>
<evidence type="ECO:0000256" key="11">
    <source>
        <dbReference type="ARBA" id="ARBA00023292"/>
    </source>
</evidence>
<dbReference type="FunFam" id="2.60.120.260:FF:000010">
    <property type="entry name" value="Laminin subunit beta 1"/>
    <property type="match status" value="1"/>
</dbReference>
<dbReference type="InterPro" id="IPR056863">
    <property type="entry name" value="LMN_ATRN_NET-like_EGF"/>
</dbReference>
<dbReference type="FunFam" id="2.10.25.10:FF:000138">
    <property type="entry name" value="Laminin subunit beta 1"/>
    <property type="match status" value="1"/>
</dbReference>
<dbReference type="InterPro" id="IPR002049">
    <property type="entry name" value="LE_dom"/>
</dbReference>
<accession>A0AAJ7XAP6</accession>
<feature type="disulfide bond" evidence="12">
    <location>
        <begin position="1134"/>
        <end position="1143"/>
    </location>
</feature>
<feature type="domain" description="Laminin EGF-like" evidence="16">
    <location>
        <begin position="849"/>
        <end position="894"/>
    </location>
</feature>
<dbReference type="Proteomes" id="UP001318040">
    <property type="component" value="Chromosome 46"/>
</dbReference>
<dbReference type="SMART" id="SM00181">
    <property type="entry name" value="EGF"/>
    <property type="match status" value="10"/>
</dbReference>
<feature type="domain" description="Laminin EGF-like" evidence="16">
    <location>
        <begin position="1004"/>
        <end position="1055"/>
    </location>
</feature>
<feature type="coiled-coil region" evidence="13">
    <location>
        <begin position="1746"/>
        <end position="1804"/>
    </location>
</feature>
<keyword evidence="8 13" id="KW-0175">Coiled coil</keyword>
<feature type="domain" description="Laminin EGF-like" evidence="16">
    <location>
        <begin position="895"/>
        <end position="944"/>
    </location>
</feature>
<evidence type="ECO:0000256" key="6">
    <source>
        <dbReference type="ARBA" id="ARBA00022869"/>
    </source>
</evidence>
<feature type="domain" description="Laminin IV type B" evidence="17">
    <location>
        <begin position="550"/>
        <end position="795"/>
    </location>
</feature>
<dbReference type="FunFam" id="2.10.25.10:FF:000280">
    <property type="entry name" value="Laminin subunit beta 4"/>
    <property type="match status" value="1"/>
</dbReference>
<keyword evidence="7" id="KW-0130">Cell adhesion</keyword>
<feature type="disulfide bond" evidence="12">
    <location>
        <begin position="1182"/>
        <end position="1191"/>
    </location>
</feature>
<protein>
    <submittedName>
        <fullName evidence="20 21">Laminin subunit beta-2-like isoform X1</fullName>
    </submittedName>
</protein>
<feature type="disulfide bond" evidence="12">
    <location>
        <begin position="494"/>
        <end position="508"/>
    </location>
</feature>
<comment type="caution">
    <text evidence="12">Lacks conserved residue(s) required for the propagation of feature annotation.</text>
</comment>
<dbReference type="SUPFAM" id="SSF57196">
    <property type="entry name" value="EGF/Laminin"/>
    <property type="match status" value="10"/>
</dbReference>
<dbReference type="FunFam" id="2.10.25.10:FF:000065">
    <property type="entry name" value="Laminin subunit beta 1"/>
    <property type="match status" value="1"/>
</dbReference>
<feature type="coiled-coil region" evidence="13">
    <location>
        <begin position="1467"/>
        <end position="1543"/>
    </location>
</feature>
<keyword evidence="3" id="KW-0272">Extracellular matrix</keyword>